<protein>
    <submittedName>
        <fullName evidence="1">Uncharacterized protein</fullName>
    </submittedName>
</protein>
<proteinExistence type="predicted"/>
<keyword evidence="2" id="KW-1185">Reference proteome</keyword>
<evidence type="ECO:0000313" key="2">
    <source>
        <dbReference type="Proteomes" id="UP000813444"/>
    </source>
</evidence>
<organism evidence="1 2">
    <name type="scientific">Stachybotrys elegans</name>
    <dbReference type="NCBI Taxonomy" id="80388"/>
    <lineage>
        <taxon>Eukaryota</taxon>
        <taxon>Fungi</taxon>
        <taxon>Dikarya</taxon>
        <taxon>Ascomycota</taxon>
        <taxon>Pezizomycotina</taxon>
        <taxon>Sordariomycetes</taxon>
        <taxon>Hypocreomycetidae</taxon>
        <taxon>Hypocreales</taxon>
        <taxon>Stachybotryaceae</taxon>
        <taxon>Stachybotrys</taxon>
    </lineage>
</organism>
<dbReference type="AlphaFoldDB" id="A0A8K0SM30"/>
<dbReference type="Proteomes" id="UP000813444">
    <property type="component" value="Unassembled WGS sequence"/>
</dbReference>
<evidence type="ECO:0000313" key="1">
    <source>
        <dbReference type="EMBL" id="KAH7309222.1"/>
    </source>
</evidence>
<dbReference type="EMBL" id="JAGPNK010000014">
    <property type="protein sequence ID" value="KAH7309222.1"/>
    <property type="molecule type" value="Genomic_DNA"/>
</dbReference>
<dbReference type="OrthoDB" id="4850726at2759"/>
<comment type="caution">
    <text evidence="1">The sequence shown here is derived from an EMBL/GenBank/DDBJ whole genome shotgun (WGS) entry which is preliminary data.</text>
</comment>
<gene>
    <name evidence="1" type="ORF">B0I35DRAFT_482946</name>
</gene>
<sequence>MAQKLQLYPAILREVVRFVMRVTVPILPTAGILHIMTRTFQGKCANDRDVIYGALRLFPVSFRDKVTVDYSLSTRDVYANFLRCHVSHVGRLEMLRVCDLGTRRPDMPSWVPDFTRSSSLSIERGATWQVCAGYSACYVSSRAQALKASGVHAAVIQAAGKVVPDNRHESSSTFLDTVRPMRSLMDDFQETEAATKFGTGSRVSCGQSSTASCRIACLSFIGPLKGLGTEINESIIFGFGDVENAVVEDHGGFLGPWAFHYSSRRCYRLSAAFRLPGGAAENKQQRVVVGWGVLCPRAGRPASLSRPTSLSLESQFHMENIDGAGVYKYFDTKTGEDSDQDPHMGGLPDDMEVVPRDEFERTVDDPITFQCYRNKITGATMTSDPILTTDALIEAGVPIVEFTLV</sequence>
<accession>A0A8K0SM30</accession>
<reference evidence="1" key="1">
    <citation type="journal article" date="2021" name="Nat. Commun.">
        <title>Genetic determinants of endophytism in the Arabidopsis root mycobiome.</title>
        <authorList>
            <person name="Mesny F."/>
            <person name="Miyauchi S."/>
            <person name="Thiergart T."/>
            <person name="Pickel B."/>
            <person name="Atanasova L."/>
            <person name="Karlsson M."/>
            <person name="Huettel B."/>
            <person name="Barry K.W."/>
            <person name="Haridas S."/>
            <person name="Chen C."/>
            <person name="Bauer D."/>
            <person name="Andreopoulos W."/>
            <person name="Pangilinan J."/>
            <person name="LaButti K."/>
            <person name="Riley R."/>
            <person name="Lipzen A."/>
            <person name="Clum A."/>
            <person name="Drula E."/>
            <person name="Henrissat B."/>
            <person name="Kohler A."/>
            <person name="Grigoriev I.V."/>
            <person name="Martin F.M."/>
            <person name="Hacquard S."/>
        </authorList>
    </citation>
    <scope>NUCLEOTIDE SEQUENCE</scope>
    <source>
        <strain evidence="1">MPI-CAGE-CH-0235</strain>
    </source>
</reference>
<name>A0A8K0SM30_9HYPO</name>